<keyword evidence="8" id="KW-1185">Reference proteome</keyword>
<feature type="domain" description="Serine/threonine specific protein phosphatases" evidence="6">
    <location>
        <begin position="109"/>
        <end position="114"/>
    </location>
</feature>
<evidence type="ECO:0000256" key="2">
    <source>
        <dbReference type="ARBA" id="ARBA00022801"/>
    </source>
</evidence>
<evidence type="ECO:0000313" key="8">
    <source>
        <dbReference type="Proteomes" id="UP001211907"/>
    </source>
</evidence>
<dbReference type="EC" id="3.1.3.16" evidence="5"/>
<comment type="similarity">
    <text evidence="5">Belongs to the PPP phosphatase family.</text>
</comment>
<keyword evidence="3" id="KW-0464">Manganese</keyword>
<reference evidence="7" key="1">
    <citation type="submission" date="2020-05" db="EMBL/GenBank/DDBJ databases">
        <title>Phylogenomic resolution of chytrid fungi.</title>
        <authorList>
            <person name="Stajich J.E."/>
            <person name="Amses K."/>
            <person name="Simmons R."/>
            <person name="Seto K."/>
            <person name="Myers J."/>
            <person name="Bonds A."/>
            <person name="Quandt C.A."/>
            <person name="Barry K."/>
            <person name="Liu P."/>
            <person name="Grigoriev I."/>
            <person name="Longcore J.E."/>
            <person name="James T.Y."/>
        </authorList>
    </citation>
    <scope>NUCLEOTIDE SEQUENCE</scope>
    <source>
        <strain evidence="7">JEL0513</strain>
    </source>
</reference>
<dbReference type="AlphaFoldDB" id="A0AAD5SZC5"/>
<protein>
    <recommendedName>
        <fullName evidence="5">Serine/threonine-protein phosphatase</fullName>
        <ecNumber evidence="5">3.1.3.16</ecNumber>
    </recommendedName>
</protein>
<comment type="catalytic activity">
    <reaction evidence="4 5">
        <text>O-phospho-L-threonyl-[protein] + H2O = L-threonyl-[protein] + phosphate</text>
        <dbReference type="Rhea" id="RHEA:47004"/>
        <dbReference type="Rhea" id="RHEA-COMP:11060"/>
        <dbReference type="Rhea" id="RHEA-COMP:11605"/>
        <dbReference type="ChEBI" id="CHEBI:15377"/>
        <dbReference type="ChEBI" id="CHEBI:30013"/>
        <dbReference type="ChEBI" id="CHEBI:43474"/>
        <dbReference type="ChEBI" id="CHEBI:61977"/>
        <dbReference type="EC" id="3.1.3.16"/>
    </reaction>
</comment>
<dbReference type="InterPro" id="IPR029052">
    <property type="entry name" value="Metallo-depent_PP-like"/>
</dbReference>
<dbReference type="PROSITE" id="PS00125">
    <property type="entry name" value="SER_THR_PHOSPHATASE"/>
    <property type="match status" value="1"/>
</dbReference>
<evidence type="ECO:0000259" key="6">
    <source>
        <dbReference type="PROSITE" id="PS00125"/>
    </source>
</evidence>
<dbReference type="GO" id="GO:0004722">
    <property type="term" value="F:protein serine/threonine phosphatase activity"/>
    <property type="evidence" value="ECO:0007669"/>
    <property type="project" value="UniProtKB-EC"/>
</dbReference>
<dbReference type="PRINTS" id="PR00114">
    <property type="entry name" value="STPHPHTASE"/>
</dbReference>
<dbReference type="EMBL" id="JADGJH010000957">
    <property type="protein sequence ID" value="KAJ3120526.1"/>
    <property type="molecule type" value="Genomic_DNA"/>
</dbReference>
<evidence type="ECO:0000256" key="4">
    <source>
        <dbReference type="ARBA" id="ARBA00048336"/>
    </source>
</evidence>
<comment type="caution">
    <text evidence="7">The sequence shown here is derived from an EMBL/GenBank/DDBJ whole genome shotgun (WGS) entry which is preliminary data.</text>
</comment>
<dbReference type="SMART" id="SM00156">
    <property type="entry name" value="PP2Ac"/>
    <property type="match status" value="1"/>
</dbReference>
<dbReference type="GO" id="GO:0046872">
    <property type="term" value="F:metal ion binding"/>
    <property type="evidence" value="ECO:0007669"/>
    <property type="project" value="UniProtKB-KW"/>
</dbReference>
<sequence length="410" mass="44234">MGIDIDLCISQCYQRQLLSEAVVKELCELGKAVLAGEGNVRQVAAPVTVVGDVHGQFYDVLEIFKIAGYCPDVNYVFLGDYVDRGFFSVETIALLLCLKIRHPHRITLIRGNHESRATYGFYTECLRKYGNSNVWMYFTDFFDYLVLGAVIEDAIFCVHGGLSPSIHTLDQIKVIDRFKELPHEGPMADLVWSDPAPAATATTATTPAASLRFTAASSSASDDMRGDFQISPRGAGYLFGKIVTAQFLATNDLGHICRAHQLCMEGYQVLFDDLVSTVWSAPNYCYRAGNLASVLQIGVGLERFFNVFGPCPDDARVAPNRDGGAIVAASTNIGGGGMFDDDEVLASEDIVLEQKKVSRIRGRGGGISRSGVTGGGGGGLVREISSMSSNGVAINGNSTFSNPVVSEFFL</sequence>
<organism evidence="7 8">
    <name type="scientific">Physocladia obscura</name>
    <dbReference type="NCBI Taxonomy" id="109957"/>
    <lineage>
        <taxon>Eukaryota</taxon>
        <taxon>Fungi</taxon>
        <taxon>Fungi incertae sedis</taxon>
        <taxon>Chytridiomycota</taxon>
        <taxon>Chytridiomycota incertae sedis</taxon>
        <taxon>Chytridiomycetes</taxon>
        <taxon>Chytridiales</taxon>
        <taxon>Chytriomycetaceae</taxon>
        <taxon>Physocladia</taxon>
    </lineage>
</organism>
<name>A0AAD5SZC5_9FUNG</name>
<dbReference type="InterPro" id="IPR047129">
    <property type="entry name" value="PPA2-like"/>
</dbReference>
<evidence type="ECO:0000256" key="5">
    <source>
        <dbReference type="RuleBase" id="RU004273"/>
    </source>
</evidence>
<dbReference type="CDD" id="cd07415">
    <property type="entry name" value="MPP_PP2A_PP4_PP6"/>
    <property type="match status" value="1"/>
</dbReference>
<dbReference type="SUPFAM" id="SSF56300">
    <property type="entry name" value="Metallo-dependent phosphatases"/>
    <property type="match status" value="1"/>
</dbReference>
<keyword evidence="1" id="KW-0479">Metal-binding</keyword>
<dbReference type="Gene3D" id="3.60.21.10">
    <property type="match status" value="1"/>
</dbReference>
<evidence type="ECO:0000313" key="7">
    <source>
        <dbReference type="EMBL" id="KAJ3120526.1"/>
    </source>
</evidence>
<proteinExistence type="inferred from homology"/>
<dbReference type="Proteomes" id="UP001211907">
    <property type="component" value="Unassembled WGS sequence"/>
</dbReference>
<dbReference type="InterPro" id="IPR006186">
    <property type="entry name" value="Ser/Thr-sp_prot-phosphatase"/>
</dbReference>
<dbReference type="InterPro" id="IPR004843">
    <property type="entry name" value="Calcineurin-like_PHP"/>
</dbReference>
<dbReference type="PANTHER" id="PTHR45619">
    <property type="entry name" value="SERINE/THREONINE-PROTEIN PHOSPHATASE PP2A-RELATED"/>
    <property type="match status" value="1"/>
</dbReference>
<evidence type="ECO:0000256" key="1">
    <source>
        <dbReference type="ARBA" id="ARBA00022723"/>
    </source>
</evidence>
<evidence type="ECO:0000256" key="3">
    <source>
        <dbReference type="ARBA" id="ARBA00023211"/>
    </source>
</evidence>
<gene>
    <name evidence="7" type="primary">PPG1</name>
    <name evidence="7" type="ORF">HK100_012753</name>
</gene>
<accession>A0AAD5SZC5</accession>
<dbReference type="Pfam" id="PF00149">
    <property type="entry name" value="Metallophos"/>
    <property type="match status" value="1"/>
</dbReference>
<keyword evidence="2 5" id="KW-0378">Hydrolase</keyword>